<proteinExistence type="predicted"/>
<protein>
    <submittedName>
        <fullName evidence="2">Uncharacterized protein</fullName>
    </submittedName>
</protein>
<accession>A0A835I885</accession>
<feature type="region of interest" description="Disordered" evidence="1">
    <location>
        <begin position="40"/>
        <end position="84"/>
    </location>
</feature>
<comment type="caution">
    <text evidence="2">The sequence shown here is derived from an EMBL/GenBank/DDBJ whole genome shotgun (WGS) entry which is preliminary data.</text>
</comment>
<sequence length="115" mass="12927">MLYNVYSVLVKTCTTSRGPVSSLFCAFRDSYSQLINHVPDIDKPKGKPEGSFILPPDTKPTPGRRRNKRKESMGARERKLQENSQQVRVCDRCLAEVTQKPSNAKESATKPALFV</sequence>
<name>A0A835I885_9MAGN</name>
<dbReference type="Proteomes" id="UP000631114">
    <property type="component" value="Unassembled WGS sequence"/>
</dbReference>
<keyword evidence="3" id="KW-1185">Reference proteome</keyword>
<gene>
    <name evidence="2" type="ORF">IFM89_016501</name>
</gene>
<reference evidence="2 3" key="1">
    <citation type="submission" date="2020-10" db="EMBL/GenBank/DDBJ databases">
        <title>The Coptis chinensis genome and diversification of protoberbering-type alkaloids.</title>
        <authorList>
            <person name="Wang B."/>
            <person name="Shu S."/>
            <person name="Song C."/>
            <person name="Liu Y."/>
        </authorList>
    </citation>
    <scope>NUCLEOTIDE SEQUENCE [LARGE SCALE GENOMIC DNA]</scope>
    <source>
        <strain evidence="2">HL-2020</strain>
        <tissue evidence="2">Leaf</tissue>
    </source>
</reference>
<dbReference type="EMBL" id="JADFTS010000003">
    <property type="protein sequence ID" value="KAF9614240.1"/>
    <property type="molecule type" value="Genomic_DNA"/>
</dbReference>
<organism evidence="2 3">
    <name type="scientific">Coptis chinensis</name>
    <dbReference type="NCBI Taxonomy" id="261450"/>
    <lineage>
        <taxon>Eukaryota</taxon>
        <taxon>Viridiplantae</taxon>
        <taxon>Streptophyta</taxon>
        <taxon>Embryophyta</taxon>
        <taxon>Tracheophyta</taxon>
        <taxon>Spermatophyta</taxon>
        <taxon>Magnoliopsida</taxon>
        <taxon>Ranunculales</taxon>
        <taxon>Ranunculaceae</taxon>
        <taxon>Coptidoideae</taxon>
        <taxon>Coptis</taxon>
    </lineage>
</organism>
<evidence type="ECO:0000313" key="2">
    <source>
        <dbReference type="EMBL" id="KAF9614240.1"/>
    </source>
</evidence>
<dbReference type="OrthoDB" id="660555at2759"/>
<evidence type="ECO:0000256" key="1">
    <source>
        <dbReference type="SAM" id="MobiDB-lite"/>
    </source>
</evidence>
<dbReference type="AlphaFoldDB" id="A0A835I885"/>
<evidence type="ECO:0000313" key="3">
    <source>
        <dbReference type="Proteomes" id="UP000631114"/>
    </source>
</evidence>
<feature type="compositionally biased region" description="Basic and acidic residues" evidence="1">
    <location>
        <begin position="70"/>
        <end position="81"/>
    </location>
</feature>